<evidence type="ECO:0000256" key="3">
    <source>
        <dbReference type="ARBA" id="ARBA00022801"/>
    </source>
</evidence>
<dbReference type="GO" id="GO:0009850">
    <property type="term" value="P:auxin metabolic process"/>
    <property type="evidence" value="ECO:0007669"/>
    <property type="project" value="InterPro"/>
</dbReference>
<keyword evidence="5" id="KW-0479">Metal-binding</keyword>
<dbReference type="Gramene" id="Jr04_21190_p1">
    <property type="protein sequence ID" value="cds.Jr04_21190_p1"/>
    <property type="gene ID" value="Jr04_21190"/>
</dbReference>
<dbReference type="NCBIfam" id="TIGR01891">
    <property type="entry name" value="amidohydrolases"/>
    <property type="match status" value="1"/>
</dbReference>
<reference evidence="7" key="1">
    <citation type="submission" date="2015-10" db="EMBL/GenBank/DDBJ databases">
        <authorList>
            <person name="Martinez-Garcia P.J."/>
            <person name="Crepeau M.W."/>
            <person name="Puiu D."/>
            <person name="Gonzalez-Ibeas D."/>
            <person name="Whalen J."/>
            <person name="Stevens K."/>
            <person name="Paul R."/>
            <person name="Butterfield T."/>
            <person name="Britton M."/>
            <person name="Reagan R."/>
            <person name="Chakraborty S."/>
            <person name="Walawage S.L."/>
            <person name="Vasquez-Gross H.A."/>
            <person name="Cardeno C."/>
            <person name="Famula R."/>
            <person name="Pratt K."/>
            <person name="Kuruganti S."/>
            <person name="Aradhya M.K."/>
            <person name="Leslie C.A."/>
            <person name="Dandekar A.M."/>
            <person name="Salzberg S.L."/>
            <person name="Wegrzyn J.L."/>
            <person name="Langley C.H."/>
            <person name="Neale D.B."/>
        </authorList>
    </citation>
    <scope>NUCLEOTIDE SEQUENCE</scope>
    <source>
        <tissue evidence="7">Leaves</tissue>
    </source>
</reference>
<protein>
    <recommendedName>
        <fullName evidence="6">Peptidase M20 dimerisation domain-containing protein</fullName>
    </recommendedName>
</protein>
<dbReference type="EMBL" id="LIHL02000004">
    <property type="protein sequence ID" value="KAF5473518.1"/>
    <property type="molecule type" value="Genomic_DNA"/>
</dbReference>
<evidence type="ECO:0000313" key="7">
    <source>
        <dbReference type="EMBL" id="KAF5473518.1"/>
    </source>
</evidence>
<feature type="non-terminal residue" evidence="7">
    <location>
        <position position="1"/>
    </location>
</feature>
<dbReference type="FunFam" id="3.30.70.360:FF:000001">
    <property type="entry name" value="N-acetyldiaminopimelate deacetylase"/>
    <property type="match status" value="1"/>
</dbReference>
<dbReference type="Pfam" id="PF01546">
    <property type="entry name" value="Peptidase_M20"/>
    <property type="match status" value="1"/>
</dbReference>
<comment type="similarity">
    <text evidence="1">Belongs to the peptidase M20 family.</text>
</comment>
<dbReference type="InterPro" id="IPR036264">
    <property type="entry name" value="Bact_exopeptidase_dim_dom"/>
</dbReference>
<proteinExistence type="inferred from homology"/>
<dbReference type="GO" id="GO:0016787">
    <property type="term" value="F:hydrolase activity"/>
    <property type="evidence" value="ECO:0007669"/>
    <property type="project" value="UniProtKB-KW"/>
</dbReference>
<dbReference type="InterPro" id="IPR044757">
    <property type="entry name" value="ILR1-like_Hyd"/>
</dbReference>
<organism evidence="7 8">
    <name type="scientific">Juglans regia</name>
    <name type="common">English walnut</name>
    <dbReference type="NCBI Taxonomy" id="51240"/>
    <lineage>
        <taxon>Eukaryota</taxon>
        <taxon>Viridiplantae</taxon>
        <taxon>Streptophyta</taxon>
        <taxon>Embryophyta</taxon>
        <taxon>Tracheophyta</taxon>
        <taxon>Spermatophyta</taxon>
        <taxon>Magnoliopsida</taxon>
        <taxon>eudicotyledons</taxon>
        <taxon>Gunneridae</taxon>
        <taxon>Pentapetalae</taxon>
        <taxon>rosids</taxon>
        <taxon>fabids</taxon>
        <taxon>Fagales</taxon>
        <taxon>Juglandaceae</taxon>
        <taxon>Juglans</taxon>
    </lineage>
</organism>
<feature type="binding site" evidence="5">
    <location>
        <position position="211"/>
    </location>
    <ligand>
        <name>Mn(2+)</name>
        <dbReference type="ChEBI" id="CHEBI:29035"/>
        <label>2</label>
    </ligand>
</feature>
<evidence type="ECO:0000256" key="5">
    <source>
        <dbReference type="PIRSR" id="PIRSR005962-1"/>
    </source>
</evidence>
<dbReference type="GO" id="GO:0046872">
    <property type="term" value="F:metal ion binding"/>
    <property type="evidence" value="ECO:0007669"/>
    <property type="project" value="UniProtKB-KW"/>
</dbReference>
<dbReference type="Gene3D" id="3.40.630.10">
    <property type="entry name" value="Zn peptidases"/>
    <property type="match status" value="1"/>
</dbReference>
<accession>A0A833XXU8</accession>
<dbReference type="AlphaFoldDB" id="A0A833XXU8"/>
<keyword evidence="3" id="KW-0378">Hydrolase</keyword>
<dbReference type="Gene3D" id="3.30.70.360">
    <property type="match status" value="1"/>
</dbReference>
<evidence type="ECO:0000259" key="6">
    <source>
        <dbReference type="Pfam" id="PF07687"/>
    </source>
</evidence>
<evidence type="ECO:0000256" key="1">
    <source>
        <dbReference type="ARBA" id="ARBA00006153"/>
    </source>
</evidence>
<feature type="binding site" evidence="5">
    <location>
        <position position="151"/>
    </location>
    <ligand>
        <name>Mn(2+)</name>
        <dbReference type="ChEBI" id="CHEBI:29035"/>
        <label>2</label>
    </ligand>
</feature>
<name>A0A833XXU8_JUGRE</name>
<feature type="binding site" evidence="5">
    <location>
        <position position="187"/>
    </location>
    <ligand>
        <name>Mn(2+)</name>
        <dbReference type="ChEBI" id="CHEBI:29035"/>
        <label>2</label>
    </ligand>
</feature>
<evidence type="ECO:0000256" key="4">
    <source>
        <dbReference type="ARBA" id="ARBA00023211"/>
    </source>
</evidence>
<dbReference type="InterPro" id="IPR017439">
    <property type="entry name" value="Amidohydrolase"/>
</dbReference>
<dbReference type="CDD" id="cd08017">
    <property type="entry name" value="M20_IAA_Hyd"/>
    <property type="match status" value="1"/>
</dbReference>
<feature type="binding site" evidence="5">
    <location>
        <position position="153"/>
    </location>
    <ligand>
        <name>Mn(2+)</name>
        <dbReference type="ChEBI" id="CHEBI:29035"/>
        <label>2</label>
    </ligand>
</feature>
<feature type="binding site" evidence="5">
    <location>
        <position position="414"/>
    </location>
    <ligand>
        <name>Mn(2+)</name>
        <dbReference type="ChEBI" id="CHEBI:29035"/>
        <label>2</label>
    </ligand>
</feature>
<keyword evidence="4 5" id="KW-0464">Manganese</keyword>
<dbReference type="PANTHER" id="PTHR11014">
    <property type="entry name" value="PEPTIDASE M20 FAMILY MEMBER"/>
    <property type="match status" value="1"/>
</dbReference>
<evidence type="ECO:0000313" key="8">
    <source>
        <dbReference type="Proteomes" id="UP000619265"/>
    </source>
</evidence>
<sequence length="445" mass="48840">RIDLPNLSFLFLCSPMKRLHLLLLLLSVFLCRIKWALGSGSGSELTQLTRELLVSAREPEFSDWLKSVRRRIHENPELAFEEHDTSRLIRSELESLGIKYEWPVAETGIVGSIGPGVQPWFALRADMDALPIQELVEWEHKSKNPGKMHACGHDAHVTMLLGAAKLLQQRSTQLKGTVKLVFQPGEEGRAGAFHMLKEGALDEIQAIFGLHIAPALPTGAIGSRPGQFLAGSGRFLATIRGKGGHAANPHKTRDPVLAASSAIVSLQHVVSRETDPLEARVVSIGFVEGGRAENVIPETVRFGGTFRSMSSEGLLYLMQRIKQVIEMQAAVHGCNGTVDFMKDKLRPYPATVNDEALYKHAKKVGEHLLGEPNFHLLSMSMAAEDFSFYSQKMPSSFFMIGTKNETLKPGGQLHTPYLVLDEEVLPIGAALHAAVAISYLDGHPV</sequence>
<comment type="caution">
    <text evidence="7">The sequence shown here is derived from an EMBL/GenBank/DDBJ whole genome shotgun (WGS) entry which is preliminary data.</text>
</comment>
<keyword evidence="2" id="KW-0732">Signal</keyword>
<dbReference type="PIRSF" id="PIRSF005962">
    <property type="entry name" value="Pept_M20D_amidohydro"/>
    <property type="match status" value="1"/>
</dbReference>
<dbReference type="Proteomes" id="UP000619265">
    <property type="component" value="Unassembled WGS sequence"/>
</dbReference>
<evidence type="ECO:0000256" key="2">
    <source>
        <dbReference type="ARBA" id="ARBA00022729"/>
    </source>
</evidence>
<dbReference type="InterPro" id="IPR002933">
    <property type="entry name" value="Peptidase_M20"/>
</dbReference>
<dbReference type="PANTHER" id="PTHR11014:SF63">
    <property type="entry name" value="METALLOPEPTIDASE, PUTATIVE (AFU_ORTHOLOGUE AFUA_6G09600)-RELATED"/>
    <property type="match status" value="1"/>
</dbReference>
<gene>
    <name evidence="7" type="ORF">F2P56_010123</name>
</gene>
<dbReference type="InterPro" id="IPR011650">
    <property type="entry name" value="Peptidase_M20_dimer"/>
</dbReference>
<dbReference type="Pfam" id="PF07687">
    <property type="entry name" value="M20_dimer"/>
    <property type="match status" value="1"/>
</dbReference>
<comment type="cofactor">
    <cofactor evidence="5">
        <name>Mn(2+)</name>
        <dbReference type="ChEBI" id="CHEBI:29035"/>
    </cofactor>
    <text evidence="5">The Mn(2+) ion enhances activity.</text>
</comment>
<feature type="domain" description="Peptidase M20 dimerisation" evidence="6">
    <location>
        <begin position="231"/>
        <end position="327"/>
    </location>
</feature>
<reference evidence="7" key="2">
    <citation type="submission" date="2020-03" db="EMBL/GenBank/DDBJ databases">
        <title>Walnut 2.0.</title>
        <authorList>
            <person name="Marrano A."/>
            <person name="Britton M."/>
            <person name="Zimin A.V."/>
            <person name="Zaini P.A."/>
            <person name="Workman R."/>
            <person name="Puiu D."/>
            <person name="Bianco L."/>
            <person name="Allen B.J."/>
            <person name="Troggio M."/>
            <person name="Leslie C.A."/>
            <person name="Timp W."/>
            <person name="Dendekar A."/>
            <person name="Salzberg S.L."/>
            <person name="Neale D.B."/>
        </authorList>
    </citation>
    <scope>NUCLEOTIDE SEQUENCE</scope>
    <source>
        <tissue evidence="7">Leaves</tissue>
    </source>
</reference>
<dbReference type="SUPFAM" id="SSF53187">
    <property type="entry name" value="Zn-dependent exopeptidases"/>
    <property type="match status" value="1"/>
</dbReference>
<dbReference type="SUPFAM" id="SSF55031">
    <property type="entry name" value="Bacterial exopeptidase dimerisation domain"/>
    <property type="match status" value="1"/>
</dbReference>